<organism evidence="1 2">
    <name type="scientific">Ascaris lumbricoides</name>
    <name type="common">Giant roundworm</name>
    <dbReference type="NCBI Taxonomy" id="6252"/>
    <lineage>
        <taxon>Eukaryota</taxon>
        <taxon>Metazoa</taxon>
        <taxon>Ecdysozoa</taxon>
        <taxon>Nematoda</taxon>
        <taxon>Chromadorea</taxon>
        <taxon>Rhabditida</taxon>
        <taxon>Spirurina</taxon>
        <taxon>Ascaridomorpha</taxon>
        <taxon>Ascaridoidea</taxon>
        <taxon>Ascarididae</taxon>
        <taxon>Ascaris</taxon>
    </lineage>
</organism>
<dbReference type="AlphaFoldDB" id="A0A0M3HXP5"/>
<name>A0A0M3HXP5_ASCLU</name>
<evidence type="ECO:0000313" key="2">
    <source>
        <dbReference type="WBParaSite" id="ALUE_0000814101-mRNA-1"/>
    </source>
</evidence>
<dbReference type="WBParaSite" id="ALUE_0000814101-mRNA-1">
    <property type="protein sequence ID" value="ALUE_0000814101-mRNA-1"/>
    <property type="gene ID" value="ALUE_0000814101"/>
</dbReference>
<protein>
    <submittedName>
        <fullName evidence="2">OmpR/PhoB-type domain-containing protein</fullName>
    </submittedName>
</protein>
<reference evidence="2" key="1">
    <citation type="submission" date="2017-02" db="UniProtKB">
        <authorList>
            <consortium name="WormBaseParasite"/>
        </authorList>
    </citation>
    <scope>IDENTIFICATION</scope>
</reference>
<keyword evidence="1" id="KW-1185">Reference proteome</keyword>
<dbReference type="Proteomes" id="UP000036681">
    <property type="component" value="Unplaced"/>
</dbReference>
<sequence length="127" mass="14636">MHLLKKAVEEVLTRPSSKVGGRFFGYREDGFQGDRDVSEVGLVFTEEDSSYPRRFCFCRMQATYDTALNREGATSAWTLKEVWHVISESALNTCTQYVSRVCERKVLVLRMKMGYELDGPYMSKQLD</sequence>
<accession>A0A0M3HXP5</accession>
<proteinExistence type="predicted"/>
<evidence type="ECO:0000313" key="1">
    <source>
        <dbReference type="Proteomes" id="UP000036681"/>
    </source>
</evidence>